<proteinExistence type="predicted"/>
<dbReference type="InterPro" id="IPR043502">
    <property type="entry name" value="DNA/RNA_pol_sf"/>
</dbReference>
<dbReference type="InterPro" id="IPR043128">
    <property type="entry name" value="Rev_trsase/Diguanyl_cyclase"/>
</dbReference>
<dbReference type="CDD" id="cd03714">
    <property type="entry name" value="RT_DIRS1"/>
    <property type="match status" value="1"/>
</dbReference>
<dbReference type="Gene3D" id="3.30.70.270">
    <property type="match status" value="1"/>
</dbReference>
<dbReference type="eggNOG" id="KOG0017">
    <property type="taxonomic scope" value="Eukaryota"/>
</dbReference>
<dbReference type="EnsemblMetazoa" id="Aqu2.1.36940_001">
    <property type="protein sequence ID" value="Aqu2.1.36940_001"/>
    <property type="gene ID" value="Aqu2.1.36940"/>
</dbReference>
<dbReference type="PANTHER" id="PTHR33050">
    <property type="entry name" value="REVERSE TRANSCRIPTASE DOMAIN-CONTAINING PROTEIN"/>
    <property type="match status" value="1"/>
</dbReference>
<sequence>MISEGAATESQTPPVGGFFSTLFLVPKKDGGQRPVINLKELNSFINAPHFMMKGIYTLKSLLQMGDWLVKLDLKDAYLSIPISKEHRKYLSFEFMDRFYQFNCHPFGLASAPWVFTKTLKPIASLIRELGIRLVLYIDDILLMAETKKKARDQASGLVYMLQCLGFTVNIKKTVLVHPNSENSWVSW</sequence>
<dbReference type="Gene3D" id="3.10.10.10">
    <property type="entry name" value="HIV Type 1 Reverse Transcriptase, subunit A, domain 1"/>
    <property type="match status" value="1"/>
</dbReference>
<accession>A0A1X7V9F4</accession>
<organism evidence="2">
    <name type="scientific">Amphimedon queenslandica</name>
    <name type="common">Sponge</name>
    <dbReference type="NCBI Taxonomy" id="400682"/>
    <lineage>
        <taxon>Eukaryota</taxon>
        <taxon>Metazoa</taxon>
        <taxon>Porifera</taxon>
        <taxon>Demospongiae</taxon>
        <taxon>Heteroscleromorpha</taxon>
        <taxon>Haplosclerida</taxon>
        <taxon>Niphatidae</taxon>
        <taxon>Amphimedon</taxon>
    </lineage>
</organism>
<dbReference type="PANTHER" id="PTHR33050:SF7">
    <property type="entry name" value="RIBONUCLEASE H"/>
    <property type="match status" value="1"/>
</dbReference>
<dbReference type="AlphaFoldDB" id="A0A1X7V9F4"/>
<dbReference type="Pfam" id="PF00078">
    <property type="entry name" value="RVT_1"/>
    <property type="match status" value="1"/>
</dbReference>
<dbReference type="InterPro" id="IPR000477">
    <property type="entry name" value="RT_dom"/>
</dbReference>
<evidence type="ECO:0000313" key="2">
    <source>
        <dbReference type="EnsemblMetazoa" id="Aqu2.1.36940_001"/>
    </source>
</evidence>
<dbReference type="OrthoDB" id="7477527at2759"/>
<reference evidence="2" key="1">
    <citation type="submission" date="2017-05" db="UniProtKB">
        <authorList>
            <consortium name="EnsemblMetazoa"/>
        </authorList>
    </citation>
    <scope>IDENTIFICATION</scope>
</reference>
<dbReference type="PROSITE" id="PS50878">
    <property type="entry name" value="RT_POL"/>
    <property type="match status" value="1"/>
</dbReference>
<feature type="domain" description="Reverse transcriptase" evidence="1">
    <location>
        <begin position="6"/>
        <end position="187"/>
    </location>
</feature>
<dbReference type="SUPFAM" id="SSF56672">
    <property type="entry name" value="DNA/RNA polymerases"/>
    <property type="match status" value="1"/>
</dbReference>
<protein>
    <recommendedName>
        <fullName evidence="1">Reverse transcriptase domain-containing protein</fullName>
    </recommendedName>
</protein>
<name>A0A1X7V9F4_AMPQE</name>
<dbReference type="InterPro" id="IPR052055">
    <property type="entry name" value="Hepadnavirus_pol/RT"/>
</dbReference>
<dbReference type="OMA" id="VHPNSEN"/>
<dbReference type="InParanoid" id="A0A1X7V9F4"/>
<evidence type="ECO:0000259" key="1">
    <source>
        <dbReference type="PROSITE" id="PS50878"/>
    </source>
</evidence>